<dbReference type="PANTHER" id="PTHR33606">
    <property type="entry name" value="PROTEIN YCII"/>
    <property type="match status" value="1"/>
</dbReference>
<gene>
    <name evidence="2" type="ORF">Bhyg_00740</name>
</gene>
<proteinExistence type="predicted"/>
<dbReference type="InterPro" id="IPR051807">
    <property type="entry name" value="Sec-metab_biosynth-assoc"/>
</dbReference>
<dbReference type="Gene3D" id="3.30.70.1060">
    <property type="entry name" value="Dimeric alpha+beta barrel"/>
    <property type="match status" value="1"/>
</dbReference>
<evidence type="ECO:0000259" key="1">
    <source>
        <dbReference type="Pfam" id="PF03795"/>
    </source>
</evidence>
<dbReference type="AlphaFoldDB" id="A0A9Q0S585"/>
<comment type="caution">
    <text evidence="2">The sequence shown here is derived from an EMBL/GenBank/DDBJ whole genome shotgun (WGS) entry which is preliminary data.</text>
</comment>
<reference evidence="2" key="1">
    <citation type="submission" date="2022-07" db="EMBL/GenBank/DDBJ databases">
        <authorList>
            <person name="Trinca V."/>
            <person name="Uliana J.V.C."/>
            <person name="Torres T.T."/>
            <person name="Ward R.J."/>
            <person name="Monesi N."/>
        </authorList>
    </citation>
    <scope>NUCLEOTIDE SEQUENCE</scope>
    <source>
        <strain evidence="2">HSMRA1968</strain>
        <tissue evidence="2">Whole embryos</tissue>
    </source>
</reference>
<dbReference type="OrthoDB" id="5519740at2759"/>
<accession>A0A9Q0S585</accession>
<protein>
    <recommendedName>
        <fullName evidence="1">YCII-related domain-containing protein</fullName>
    </recommendedName>
</protein>
<dbReference type="InterPro" id="IPR005545">
    <property type="entry name" value="YCII"/>
</dbReference>
<name>A0A9Q0S585_9DIPT</name>
<dbReference type="Pfam" id="PF03795">
    <property type="entry name" value="YCII"/>
    <property type="match status" value="1"/>
</dbReference>
<dbReference type="SUPFAM" id="SSF54909">
    <property type="entry name" value="Dimeric alpha+beta barrel"/>
    <property type="match status" value="1"/>
</dbReference>
<organism evidence="2 3">
    <name type="scientific">Pseudolycoriella hygida</name>
    <dbReference type="NCBI Taxonomy" id="35572"/>
    <lineage>
        <taxon>Eukaryota</taxon>
        <taxon>Metazoa</taxon>
        <taxon>Ecdysozoa</taxon>
        <taxon>Arthropoda</taxon>
        <taxon>Hexapoda</taxon>
        <taxon>Insecta</taxon>
        <taxon>Pterygota</taxon>
        <taxon>Neoptera</taxon>
        <taxon>Endopterygota</taxon>
        <taxon>Diptera</taxon>
        <taxon>Nematocera</taxon>
        <taxon>Sciaroidea</taxon>
        <taxon>Sciaridae</taxon>
        <taxon>Pseudolycoriella</taxon>
    </lineage>
</organism>
<feature type="domain" description="YCII-related" evidence="1">
    <location>
        <begin position="16"/>
        <end position="100"/>
    </location>
</feature>
<keyword evidence="3" id="KW-1185">Reference proteome</keyword>
<dbReference type="EMBL" id="WJQU01000001">
    <property type="protein sequence ID" value="KAJ6645534.1"/>
    <property type="molecule type" value="Genomic_DNA"/>
</dbReference>
<dbReference type="Proteomes" id="UP001151699">
    <property type="component" value="Chromosome A"/>
</dbReference>
<evidence type="ECO:0000313" key="2">
    <source>
        <dbReference type="EMBL" id="KAJ6645534.1"/>
    </source>
</evidence>
<dbReference type="InterPro" id="IPR011008">
    <property type="entry name" value="Dimeric_a/b-barrel"/>
</dbReference>
<sequence>MENLLVSATQSNMSRFFVLTYKYLPNVVTNEAPLRAAHLQLAQQYLVEGKLLLGGAFGDPIHSASAIFKTDTKEDIEKFVQADPYVQQGLVTEWKIREWTGVIGALVNSSL</sequence>
<dbReference type="PANTHER" id="PTHR33606:SF3">
    <property type="entry name" value="PROTEIN YCII"/>
    <property type="match status" value="1"/>
</dbReference>
<evidence type="ECO:0000313" key="3">
    <source>
        <dbReference type="Proteomes" id="UP001151699"/>
    </source>
</evidence>